<dbReference type="InterPro" id="IPR050509">
    <property type="entry name" value="CoA-transferase_III"/>
</dbReference>
<geneLocation type="plasmid" evidence="1 2">
    <name>pMYCCH.01</name>
</geneLocation>
<evidence type="ECO:0000313" key="1">
    <source>
        <dbReference type="EMBL" id="AFM20249.1"/>
    </source>
</evidence>
<dbReference type="InterPro" id="IPR023606">
    <property type="entry name" value="CoA-Trfase_III_dom_1_sf"/>
</dbReference>
<dbReference type="HOGENOM" id="CLU_033975_5_1_11"/>
<dbReference type="InterPro" id="IPR044855">
    <property type="entry name" value="CoA-Trfase_III_dom3_sf"/>
</dbReference>
<sequence>MQGGLNGVRVVSLAVNIPGPLAAGRLAGLGASVTKVEPPTGDPLAAVTPDWYAELVADQQILVLDLKNEADREKLDSELTGADVLLTAMRPSALRRLGLGDAPGRYPGLSHVEIVGYDGDLEERPGHDLTYQASCGTLQPPAMPRVPVADLLGAERAASAALLALYAPRDGGAGQHCRIVLADAAADAGAGVRHGVTGPGDPLGGAMPTYGIYASADGYIALGAIEPHFQQRTLATLGAVDSREDLARVFAGHSTRHWEELAEKVDIPIVGVRIGECRHPQGEMRT</sequence>
<dbReference type="GO" id="GO:0016740">
    <property type="term" value="F:transferase activity"/>
    <property type="evidence" value="ECO:0007669"/>
    <property type="project" value="UniProtKB-KW"/>
</dbReference>
<dbReference type="Gene3D" id="3.40.50.10540">
    <property type="entry name" value="Crotonobetainyl-coa:carnitine coa-transferase, domain 1"/>
    <property type="match status" value="1"/>
</dbReference>
<keyword evidence="1" id="KW-0614">Plasmid</keyword>
<dbReference type="EMBL" id="CP003054">
    <property type="protein sequence ID" value="AFM20249.1"/>
    <property type="molecule type" value="Genomic_DNA"/>
</dbReference>
<dbReference type="Pfam" id="PF02515">
    <property type="entry name" value="CoA_transf_3"/>
    <property type="match status" value="1"/>
</dbReference>
<dbReference type="PATRIC" id="fig|710421.3.peg.5569"/>
<dbReference type="PANTHER" id="PTHR48228">
    <property type="entry name" value="SUCCINYL-COA--D-CITRAMALATE COA-TRANSFERASE"/>
    <property type="match status" value="1"/>
</dbReference>
<gene>
    <name evidence="1" type="ordered locus">Mycch_5589</name>
</gene>
<accession>I4BSJ2</accession>
<dbReference type="SUPFAM" id="SSF89796">
    <property type="entry name" value="CoA-transferase family III (CaiB/BaiF)"/>
    <property type="match status" value="1"/>
</dbReference>
<dbReference type="InterPro" id="IPR003673">
    <property type="entry name" value="CoA-Trfase_fam_III"/>
</dbReference>
<keyword evidence="1" id="KW-0808">Transferase</keyword>
<dbReference type="RefSeq" id="WP_014805538.1">
    <property type="nucleotide sequence ID" value="NC_018022.1"/>
</dbReference>
<dbReference type="Proteomes" id="UP000006057">
    <property type="component" value="Plasmid pMYCCH.01"/>
</dbReference>
<dbReference type="Gene3D" id="3.30.1540.10">
    <property type="entry name" value="formyl-coa transferase, domain 3"/>
    <property type="match status" value="1"/>
</dbReference>
<keyword evidence="2" id="KW-1185">Reference proteome</keyword>
<organism evidence="1 2">
    <name type="scientific">Mycolicibacterium chubuense (strain NBB4)</name>
    <name type="common">Mycobacterium chubuense</name>
    <dbReference type="NCBI Taxonomy" id="710421"/>
    <lineage>
        <taxon>Bacteria</taxon>
        <taxon>Bacillati</taxon>
        <taxon>Actinomycetota</taxon>
        <taxon>Actinomycetes</taxon>
        <taxon>Mycobacteriales</taxon>
        <taxon>Mycobacteriaceae</taxon>
        <taxon>Mycolicibacterium</taxon>
    </lineage>
</organism>
<reference evidence="1 2" key="1">
    <citation type="submission" date="2012-06" db="EMBL/GenBank/DDBJ databases">
        <title>Complete sequence of plasmid 1 of Mycobacterium chubuense NBB4.</title>
        <authorList>
            <consortium name="US DOE Joint Genome Institute"/>
            <person name="Lucas S."/>
            <person name="Han J."/>
            <person name="Lapidus A."/>
            <person name="Cheng J.-F."/>
            <person name="Goodwin L."/>
            <person name="Pitluck S."/>
            <person name="Peters L."/>
            <person name="Mikhailova N."/>
            <person name="Teshima H."/>
            <person name="Detter J.C."/>
            <person name="Han C."/>
            <person name="Tapia R."/>
            <person name="Land M."/>
            <person name="Hauser L."/>
            <person name="Kyrpides N."/>
            <person name="Ivanova N."/>
            <person name="Pagani I."/>
            <person name="Mattes T."/>
            <person name="Holmes A."/>
            <person name="Rutledge P."/>
            <person name="Paulsen I."/>
            <person name="Coleman N."/>
            <person name="Woyke T."/>
        </authorList>
    </citation>
    <scope>NUCLEOTIDE SEQUENCE [LARGE SCALE GENOMIC DNA]</scope>
    <source>
        <strain evidence="1 2">NBB4</strain>
        <plasmid evidence="1 2">pMYCCH.01</plasmid>
    </source>
</reference>
<protein>
    <submittedName>
        <fullName evidence="1">Putative acyl-CoA transferase/carnitine dehydratase</fullName>
    </submittedName>
</protein>
<proteinExistence type="predicted"/>
<name>I4BSJ2_MYCCN</name>
<dbReference type="AlphaFoldDB" id="I4BSJ2"/>
<evidence type="ECO:0000313" key="2">
    <source>
        <dbReference type="Proteomes" id="UP000006057"/>
    </source>
</evidence>
<dbReference type="PANTHER" id="PTHR48228:SF5">
    <property type="entry name" value="ALPHA-METHYLACYL-COA RACEMASE"/>
    <property type="match status" value="1"/>
</dbReference>
<dbReference type="KEGG" id="mcb:Mycch_5589"/>